<dbReference type="AlphaFoldDB" id="A0A0L0FQL1"/>
<keyword evidence="2" id="KW-0472">Membrane</keyword>
<keyword evidence="2" id="KW-0812">Transmembrane</keyword>
<feature type="transmembrane region" description="Helical" evidence="2">
    <location>
        <begin position="31"/>
        <end position="49"/>
    </location>
</feature>
<sequence length="110" mass="12341">MHTVDPWMLSDGTWVAGIDGDTQYNIPITTFVLKWLGLLMGLCACLIWYRCNIHANRLRIWRTLPSNDSWDGGFNRKTLMSGWDTRDSSMRRVNSAPSRGDTAGGTCATS</sequence>
<evidence type="ECO:0000256" key="2">
    <source>
        <dbReference type="SAM" id="Phobius"/>
    </source>
</evidence>
<name>A0A0L0FQL1_9EUKA</name>
<dbReference type="GeneID" id="25909092"/>
<organism evidence="3 4">
    <name type="scientific">Sphaeroforma arctica JP610</name>
    <dbReference type="NCBI Taxonomy" id="667725"/>
    <lineage>
        <taxon>Eukaryota</taxon>
        <taxon>Ichthyosporea</taxon>
        <taxon>Ichthyophonida</taxon>
        <taxon>Sphaeroforma</taxon>
    </lineage>
</organism>
<reference evidence="3 4" key="1">
    <citation type="submission" date="2011-02" db="EMBL/GenBank/DDBJ databases">
        <title>The Genome Sequence of Sphaeroforma arctica JP610.</title>
        <authorList>
            <consortium name="The Broad Institute Genome Sequencing Platform"/>
            <person name="Russ C."/>
            <person name="Cuomo C."/>
            <person name="Young S.K."/>
            <person name="Zeng Q."/>
            <person name="Gargeya S."/>
            <person name="Alvarado L."/>
            <person name="Berlin A."/>
            <person name="Chapman S.B."/>
            <person name="Chen Z."/>
            <person name="Freedman E."/>
            <person name="Gellesch M."/>
            <person name="Goldberg J."/>
            <person name="Griggs A."/>
            <person name="Gujja S."/>
            <person name="Heilman E."/>
            <person name="Heiman D."/>
            <person name="Howarth C."/>
            <person name="Mehta T."/>
            <person name="Neiman D."/>
            <person name="Pearson M."/>
            <person name="Roberts A."/>
            <person name="Saif S."/>
            <person name="Shea T."/>
            <person name="Shenoy N."/>
            <person name="Sisk P."/>
            <person name="Stolte C."/>
            <person name="Sykes S."/>
            <person name="White J."/>
            <person name="Yandava C."/>
            <person name="Burger G."/>
            <person name="Gray M.W."/>
            <person name="Holland P.W.H."/>
            <person name="King N."/>
            <person name="Lang F.B.F."/>
            <person name="Roger A.J."/>
            <person name="Ruiz-Trillo I."/>
            <person name="Haas B."/>
            <person name="Nusbaum C."/>
            <person name="Birren B."/>
        </authorList>
    </citation>
    <scope>NUCLEOTIDE SEQUENCE [LARGE SCALE GENOMIC DNA]</scope>
    <source>
        <strain evidence="3 4">JP610</strain>
    </source>
</reference>
<evidence type="ECO:0000313" key="3">
    <source>
        <dbReference type="EMBL" id="KNC78999.1"/>
    </source>
</evidence>
<dbReference type="EMBL" id="KQ242382">
    <property type="protein sequence ID" value="KNC78999.1"/>
    <property type="molecule type" value="Genomic_DNA"/>
</dbReference>
<evidence type="ECO:0000313" key="4">
    <source>
        <dbReference type="Proteomes" id="UP000054560"/>
    </source>
</evidence>
<keyword evidence="2" id="KW-1133">Transmembrane helix</keyword>
<protein>
    <submittedName>
        <fullName evidence="3">Uncharacterized protein</fullName>
    </submittedName>
</protein>
<gene>
    <name evidence="3" type="ORF">SARC_08588</name>
</gene>
<dbReference type="RefSeq" id="XP_014152901.1">
    <property type="nucleotide sequence ID" value="XM_014297426.1"/>
</dbReference>
<keyword evidence="4" id="KW-1185">Reference proteome</keyword>
<evidence type="ECO:0000256" key="1">
    <source>
        <dbReference type="SAM" id="MobiDB-lite"/>
    </source>
</evidence>
<feature type="region of interest" description="Disordered" evidence="1">
    <location>
        <begin position="85"/>
        <end position="110"/>
    </location>
</feature>
<accession>A0A0L0FQL1</accession>
<proteinExistence type="predicted"/>
<dbReference type="Proteomes" id="UP000054560">
    <property type="component" value="Unassembled WGS sequence"/>
</dbReference>